<dbReference type="AlphaFoldDB" id="W0VB13"/>
<dbReference type="EMBL" id="HG322949">
    <property type="protein sequence ID" value="CDG85071.1"/>
    <property type="molecule type" value="Genomic_DNA"/>
</dbReference>
<dbReference type="STRING" id="1349767.GJA_4464"/>
<dbReference type="KEGG" id="jag:GJA_4464"/>
<evidence type="ECO:0000313" key="2">
    <source>
        <dbReference type="EMBL" id="CDG85071.1"/>
    </source>
</evidence>
<dbReference type="HOGENOM" id="CLU_138476_0_0_4"/>
<keyword evidence="1" id="KW-0732">Signal</keyword>
<keyword evidence="3" id="KW-1185">Reference proteome</keyword>
<dbReference type="PATRIC" id="fig|1349767.4.peg.1106"/>
<evidence type="ECO:0000313" key="3">
    <source>
        <dbReference type="Proteomes" id="UP000027604"/>
    </source>
</evidence>
<feature type="chain" id="PRO_5004798709" description="Lipoprotein" evidence="1">
    <location>
        <begin position="19"/>
        <end position="139"/>
    </location>
</feature>
<evidence type="ECO:0000256" key="1">
    <source>
        <dbReference type="SAM" id="SignalP"/>
    </source>
</evidence>
<dbReference type="Proteomes" id="UP000027604">
    <property type="component" value="Chromosome I"/>
</dbReference>
<reference evidence="2 3" key="1">
    <citation type="journal article" date="2015" name="Genome Announc.">
        <title>Genome Sequence of Mushroom Soft-Rot Pathogen Janthinobacterium agaricidamnosum.</title>
        <authorList>
            <person name="Graupner K."/>
            <person name="Lackner G."/>
            <person name="Hertweck C."/>
        </authorList>
    </citation>
    <scope>NUCLEOTIDE SEQUENCE [LARGE SCALE GENOMIC DNA]</scope>
    <source>
        <strain evidence="3">NBRC 102515 / DSM 9628</strain>
    </source>
</reference>
<name>W0VB13_9BURK</name>
<dbReference type="OrthoDB" id="9153232at2"/>
<dbReference type="eggNOG" id="ENOG5032R44">
    <property type="taxonomic scope" value="Bacteria"/>
</dbReference>
<protein>
    <recommendedName>
        <fullName evidence="4">Lipoprotein</fullName>
    </recommendedName>
</protein>
<accession>W0VB13</accession>
<evidence type="ECO:0008006" key="4">
    <source>
        <dbReference type="Google" id="ProtNLM"/>
    </source>
</evidence>
<proteinExistence type="predicted"/>
<dbReference type="RefSeq" id="WP_038496074.1">
    <property type="nucleotide sequence ID" value="NZ_BCTH01000022.1"/>
</dbReference>
<feature type="signal peptide" evidence="1">
    <location>
        <begin position="1"/>
        <end position="18"/>
    </location>
</feature>
<sequence length="139" mass="14720">MKRILMCALAVLSCSAYAQPAFTGNNFSGTYDCAGNDNRDGAFGVTLKVALAAAQSSGDRGAYTLTMEVPDYASYKGSAIAKGKQVAVSFANLDTSGKDYGTSVGTMSKNKANKWVFTSYYYQPEYKGGGFGTETCTQQ</sequence>
<organism evidence="2 3">
    <name type="scientific">Janthinobacterium agaricidamnosum NBRC 102515 = DSM 9628</name>
    <dbReference type="NCBI Taxonomy" id="1349767"/>
    <lineage>
        <taxon>Bacteria</taxon>
        <taxon>Pseudomonadati</taxon>
        <taxon>Pseudomonadota</taxon>
        <taxon>Betaproteobacteria</taxon>
        <taxon>Burkholderiales</taxon>
        <taxon>Oxalobacteraceae</taxon>
        <taxon>Janthinobacterium</taxon>
    </lineage>
</organism>
<gene>
    <name evidence="2" type="ORF">GJA_4464</name>
</gene>